<sequence length="262" mass="27054">MLAGTTLTAILAVGGVWWAARDQVAVAPVEPEVVAQTDMVPRDLSTREGFLAQQPLPDCSFATRMNHGAHSGQIVAFGQSAVDMNGVVAAYDNTFGVRPAVVQETVSPSQCAVLNFLRDIAGRPAPSPTLSAGVAVDATSFQVQGTVQSGDPSGARNLWLFLVSPNGGVYDLTNQLQGEGGGPRNFGISVQAEADDAAQQASYILVAMTSAHPLASVSAATAGAAADQLLPRVLVELQENGDNPALDVLAFSTKNDASAPRE</sequence>
<evidence type="ECO:0000313" key="2">
    <source>
        <dbReference type="Proteomes" id="UP000608594"/>
    </source>
</evidence>
<protein>
    <submittedName>
        <fullName evidence="1">Uncharacterized protein</fullName>
    </submittedName>
</protein>
<organism evidence="1 2">
    <name type="scientific">Paracoccus amoyensis</name>
    <dbReference type="NCBI Taxonomy" id="2760093"/>
    <lineage>
        <taxon>Bacteria</taxon>
        <taxon>Pseudomonadati</taxon>
        <taxon>Pseudomonadota</taxon>
        <taxon>Alphaproteobacteria</taxon>
        <taxon>Rhodobacterales</taxon>
        <taxon>Paracoccaceae</taxon>
        <taxon>Paracoccus</taxon>
    </lineage>
</organism>
<accession>A0A926GMY0</accession>
<dbReference type="AlphaFoldDB" id="A0A926GMY0"/>
<dbReference type="Proteomes" id="UP000608594">
    <property type="component" value="Unassembled WGS sequence"/>
</dbReference>
<keyword evidence="2" id="KW-1185">Reference proteome</keyword>
<dbReference type="EMBL" id="JACOQL010000002">
    <property type="protein sequence ID" value="MBC9246830.1"/>
    <property type="molecule type" value="Genomic_DNA"/>
</dbReference>
<comment type="caution">
    <text evidence="1">The sequence shown here is derived from an EMBL/GenBank/DDBJ whole genome shotgun (WGS) entry which is preliminary data.</text>
</comment>
<reference evidence="1" key="1">
    <citation type="submission" date="2020-08" db="EMBL/GenBank/DDBJ databases">
        <title>Paracoccus amoyensis sp. nov., isolated from the surface seawater at coast of Xiamen, Fujian.</title>
        <authorList>
            <person name="Lyu L."/>
        </authorList>
    </citation>
    <scope>NUCLEOTIDE SEQUENCE</scope>
    <source>
        <strain evidence="1">11-3</strain>
    </source>
</reference>
<proteinExistence type="predicted"/>
<gene>
    <name evidence="1" type="ORF">H4P12_08905</name>
</gene>
<evidence type="ECO:0000313" key="1">
    <source>
        <dbReference type="EMBL" id="MBC9246830.1"/>
    </source>
</evidence>
<name>A0A926GMY0_9RHOB</name>